<protein>
    <submittedName>
        <fullName evidence="2">Uncharacterized protein</fullName>
    </submittedName>
</protein>
<evidence type="ECO:0000313" key="3">
    <source>
        <dbReference type="Proteomes" id="UP001595851"/>
    </source>
</evidence>
<comment type="caution">
    <text evidence="2">The sequence shown here is derived from an EMBL/GenBank/DDBJ whole genome shotgun (WGS) entry which is preliminary data.</text>
</comment>
<gene>
    <name evidence="2" type="ORF">ACFOY2_05015</name>
</gene>
<name>A0ABV8G0P8_9ACTN</name>
<dbReference type="RefSeq" id="WP_379526710.1">
    <property type="nucleotide sequence ID" value="NZ_JBHSBI010000002.1"/>
</dbReference>
<dbReference type="EMBL" id="JBHSBI010000002">
    <property type="protein sequence ID" value="MFC4006570.1"/>
    <property type="molecule type" value="Genomic_DNA"/>
</dbReference>
<accession>A0ABV8G0P8</accession>
<dbReference type="Proteomes" id="UP001595851">
    <property type="component" value="Unassembled WGS sequence"/>
</dbReference>
<evidence type="ECO:0000313" key="2">
    <source>
        <dbReference type="EMBL" id="MFC4006570.1"/>
    </source>
</evidence>
<sequence>MADTTEKTVAGELREAAQELRALAAAQWRTVVSPELAEPLASWLEQVANEAERHGAQGMGNSQDEVIYGPCLAVARVLNGTSPQERMPGPGGDALARTSTAPLAARESSQVSQ</sequence>
<keyword evidence="3" id="KW-1185">Reference proteome</keyword>
<evidence type="ECO:0000256" key="1">
    <source>
        <dbReference type="SAM" id="MobiDB-lite"/>
    </source>
</evidence>
<proteinExistence type="predicted"/>
<feature type="compositionally biased region" description="Polar residues" evidence="1">
    <location>
        <begin position="97"/>
        <end position="113"/>
    </location>
</feature>
<organism evidence="2 3">
    <name type="scientific">Nonomuraea purpurea</name>
    <dbReference type="NCBI Taxonomy" id="1849276"/>
    <lineage>
        <taxon>Bacteria</taxon>
        <taxon>Bacillati</taxon>
        <taxon>Actinomycetota</taxon>
        <taxon>Actinomycetes</taxon>
        <taxon>Streptosporangiales</taxon>
        <taxon>Streptosporangiaceae</taxon>
        <taxon>Nonomuraea</taxon>
    </lineage>
</organism>
<feature type="region of interest" description="Disordered" evidence="1">
    <location>
        <begin position="81"/>
        <end position="113"/>
    </location>
</feature>
<reference evidence="3" key="1">
    <citation type="journal article" date="2019" name="Int. J. Syst. Evol. Microbiol.">
        <title>The Global Catalogue of Microorganisms (GCM) 10K type strain sequencing project: providing services to taxonomists for standard genome sequencing and annotation.</title>
        <authorList>
            <consortium name="The Broad Institute Genomics Platform"/>
            <consortium name="The Broad Institute Genome Sequencing Center for Infectious Disease"/>
            <person name="Wu L."/>
            <person name="Ma J."/>
        </authorList>
    </citation>
    <scope>NUCLEOTIDE SEQUENCE [LARGE SCALE GENOMIC DNA]</scope>
    <source>
        <strain evidence="3">TBRC 1276</strain>
    </source>
</reference>